<feature type="region of interest" description="Disordered" evidence="1">
    <location>
        <begin position="450"/>
        <end position="542"/>
    </location>
</feature>
<comment type="caution">
    <text evidence="3">The sequence shown here is derived from an EMBL/GenBank/DDBJ whole genome shotgun (WGS) entry which is preliminary data.</text>
</comment>
<dbReference type="InParanoid" id="A0A423X062"/>
<sequence>MTNQFYGSSLFQAQFHKRHEDSQPADLEPRDSTVTEVVQTISVVQVIDGSGSTVEVQTVSATPQTNLIDGDTGVLRDRDSHILRGPRISARRGHINSRTPEGSPFNLDSGRNHLCDHHVSGRHVSCTPSLFILFLVLFLFELSFLELRFQLYLYLHTVTTDTWVASSTSFQSSFSSLVTSLSSDASFSDASSSATPSPTSGFTSNFSDTASTGPSSTGWSSFSGSASATYGAGGSDGSGGTGVYATPSSSSPSTSTSASTSTSTSAGSSHNDNTAAPTGTVVGGVVGGVAGLALLVAFAFMLLRVKKGGWGNLRLGKAGAAPAAGAVGAPPGPPPGEGGGGNGAYGTMERAAPYSVASSLAALAGKRASRERAGSGPEMAERGFVRVSGKKLPPVLQFGGDGYTDPRDRSSVTSDASVYRDSMAIFNQPNHQRLALGSPMRPESGVMIMNPGPARTPVTSQTPRPIDSPSLPRSSTFPPTDPRGTTLTEQGYTGEGASSRDGVGRTLAVEDYSRDGAASRASRTSRQSRLSRQSGRFTEHVR</sequence>
<feature type="compositionally biased region" description="Polar residues" evidence="1">
    <location>
        <begin position="471"/>
        <end position="491"/>
    </location>
</feature>
<reference evidence="3 4" key="1">
    <citation type="submission" date="2015-09" db="EMBL/GenBank/DDBJ databases">
        <title>Host preference determinants of Valsa canker pathogens revealed by comparative genomics.</title>
        <authorList>
            <person name="Yin Z."/>
            <person name="Huang L."/>
        </authorList>
    </citation>
    <scope>NUCLEOTIDE SEQUENCE [LARGE SCALE GENOMIC DNA]</scope>
    <source>
        <strain evidence="3 4">SXYLt</strain>
    </source>
</reference>
<feature type="transmembrane region" description="Helical" evidence="2">
    <location>
        <begin position="281"/>
        <end position="303"/>
    </location>
</feature>
<evidence type="ECO:0000256" key="1">
    <source>
        <dbReference type="SAM" id="MobiDB-lite"/>
    </source>
</evidence>
<dbReference type="STRING" id="1230097.A0A423X062"/>
<feature type="region of interest" description="Disordered" evidence="1">
    <location>
        <begin position="238"/>
        <end position="274"/>
    </location>
</feature>
<dbReference type="OrthoDB" id="5421784at2759"/>
<evidence type="ECO:0000256" key="2">
    <source>
        <dbReference type="SAM" id="Phobius"/>
    </source>
</evidence>
<feature type="compositionally biased region" description="Low complexity" evidence="1">
    <location>
        <begin position="245"/>
        <end position="274"/>
    </location>
</feature>
<proteinExistence type="predicted"/>
<feature type="region of interest" description="Disordered" evidence="1">
    <location>
        <begin position="322"/>
        <end position="343"/>
    </location>
</feature>
<keyword evidence="2" id="KW-0472">Membrane</keyword>
<dbReference type="EMBL" id="LKEB01000032">
    <property type="protein sequence ID" value="ROW09140.1"/>
    <property type="molecule type" value="Genomic_DNA"/>
</dbReference>
<feature type="transmembrane region" description="Helical" evidence="2">
    <location>
        <begin position="130"/>
        <end position="149"/>
    </location>
</feature>
<evidence type="ECO:0000313" key="4">
    <source>
        <dbReference type="Proteomes" id="UP000285146"/>
    </source>
</evidence>
<dbReference type="AlphaFoldDB" id="A0A423X062"/>
<keyword evidence="4" id="KW-1185">Reference proteome</keyword>
<protein>
    <submittedName>
        <fullName evidence="3">Uncharacterized protein</fullName>
    </submittedName>
</protein>
<evidence type="ECO:0000313" key="3">
    <source>
        <dbReference type="EMBL" id="ROW09140.1"/>
    </source>
</evidence>
<accession>A0A423X062</accession>
<name>A0A423X062_9PEZI</name>
<feature type="compositionally biased region" description="Low complexity" evidence="1">
    <location>
        <begin position="515"/>
        <end position="536"/>
    </location>
</feature>
<dbReference type="Proteomes" id="UP000285146">
    <property type="component" value="Unassembled WGS sequence"/>
</dbReference>
<keyword evidence="2" id="KW-1133">Transmembrane helix</keyword>
<gene>
    <name evidence="3" type="ORF">VPNG_05675</name>
</gene>
<organism evidence="3 4">
    <name type="scientific">Cytospora leucostoma</name>
    <dbReference type="NCBI Taxonomy" id="1230097"/>
    <lineage>
        <taxon>Eukaryota</taxon>
        <taxon>Fungi</taxon>
        <taxon>Dikarya</taxon>
        <taxon>Ascomycota</taxon>
        <taxon>Pezizomycotina</taxon>
        <taxon>Sordariomycetes</taxon>
        <taxon>Sordariomycetidae</taxon>
        <taxon>Diaporthales</taxon>
        <taxon>Cytosporaceae</taxon>
        <taxon>Cytospora</taxon>
    </lineage>
</organism>
<feature type="region of interest" description="Disordered" evidence="1">
    <location>
        <begin position="396"/>
        <end position="415"/>
    </location>
</feature>
<keyword evidence="2" id="KW-0812">Transmembrane</keyword>